<name>A0ABN3BYS3_9MICC</name>
<evidence type="ECO:0000313" key="2">
    <source>
        <dbReference type="Proteomes" id="UP001500432"/>
    </source>
</evidence>
<reference evidence="1 2" key="1">
    <citation type="journal article" date="2019" name="Int. J. Syst. Evol. Microbiol.">
        <title>The Global Catalogue of Microorganisms (GCM) 10K type strain sequencing project: providing services to taxonomists for standard genome sequencing and annotation.</title>
        <authorList>
            <consortium name="The Broad Institute Genomics Platform"/>
            <consortium name="The Broad Institute Genome Sequencing Center for Infectious Disease"/>
            <person name="Wu L."/>
            <person name="Ma J."/>
        </authorList>
    </citation>
    <scope>NUCLEOTIDE SEQUENCE [LARGE SCALE GENOMIC DNA]</scope>
    <source>
        <strain evidence="1 2">JCM 16034</strain>
    </source>
</reference>
<evidence type="ECO:0000313" key="1">
    <source>
        <dbReference type="EMBL" id="GAA2202018.1"/>
    </source>
</evidence>
<dbReference type="Gene3D" id="3.30.530.20">
    <property type="match status" value="1"/>
</dbReference>
<dbReference type="SUPFAM" id="SSF55961">
    <property type="entry name" value="Bet v1-like"/>
    <property type="match status" value="1"/>
</dbReference>
<sequence length="154" mass="17091">MAEFTITRSAFIPAPPEAVFPLVNSFREWASWSPWEDLDPALQRTYSGPESGVGAAYSWKGNRRAGAGSMQILDSQAPASIRIRLVFVKPFRAVNPTGFTFEPDRGGTRVTWSMKGENKGVAALFSRFVDMDKMVGRDFEKGLARLAQRASERT</sequence>
<dbReference type="InterPro" id="IPR023393">
    <property type="entry name" value="START-like_dom_sf"/>
</dbReference>
<dbReference type="RefSeq" id="WP_344300459.1">
    <property type="nucleotide sequence ID" value="NZ_BAAAQW010000009.1"/>
</dbReference>
<dbReference type="Proteomes" id="UP001500432">
    <property type="component" value="Unassembled WGS sequence"/>
</dbReference>
<accession>A0ABN3BYS3</accession>
<comment type="caution">
    <text evidence="1">The sequence shown here is derived from an EMBL/GenBank/DDBJ whole genome shotgun (WGS) entry which is preliminary data.</text>
</comment>
<dbReference type="InterPro" id="IPR019587">
    <property type="entry name" value="Polyketide_cyclase/dehydratase"/>
</dbReference>
<keyword evidence="2" id="KW-1185">Reference proteome</keyword>
<dbReference type="Pfam" id="PF10604">
    <property type="entry name" value="Polyketide_cyc2"/>
    <property type="match status" value="1"/>
</dbReference>
<protein>
    <submittedName>
        <fullName evidence="1">SRPBCC family protein</fullName>
    </submittedName>
</protein>
<proteinExistence type="predicted"/>
<gene>
    <name evidence="1" type="ORF">GCM10009849_28730</name>
</gene>
<organism evidence="1 2">
    <name type="scientific">Sinomonas flava</name>
    <dbReference type="NCBI Taxonomy" id="496857"/>
    <lineage>
        <taxon>Bacteria</taxon>
        <taxon>Bacillati</taxon>
        <taxon>Actinomycetota</taxon>
        <taxon>Actinomycetes</taxon>
        <taxon>Micrococcales</taxon>
        <taxon>Micrococcaceae</taxon>
        <taxon>Sinomonas</taxon>
    </lineage>
</organism>
<dbReference type="EMBL" id="BAAAQW010000009">
    <property type="protein sequence ID" value="GAA2202018.1"/>
    <property type="molecule type" value="Genomic_DNA"/>
</dbReference>
<dbReference type="CDD" id="cd07818">
    <property type="entry name" value="SRPBCC_1"/>
    <property type="match status" value="1"/>
</dbReference>